<dbReference type="InterPro" id="IPR030678">
    <property type="entry name" value="Peptide/Ni-bd"/>
</dbReference>
<evidence type="ECO:0000313" key="5">
    <source>
        <dbReference type="EMBL" id="SCX81440.1"/>
    </source>
</evidence>
<proteinExistence type="inferred from homology"/>
<evidence type="ECO:0000256" key="3">
    <source>
        <dbReference type="ARBA" id="ARBA00022729"/>
    </source>
</evidence>
<keyword evidence="6" id="KW-1185">Reference proteome</keyword>
<dbReference type="PANTHER" id="PTHR30290">
    <property type="entry name" value="PERIPLASMIC BINDING COMPONENT OF ABC TRANSPORTER"/>
    <property type="match status" value="1"/>
</dbReference>
<dbReference type="InterPro" id="IPR006311">
    <property type="entry name" value="TAT_signal"/>
</dbReference>
<evidence type="ECO:0000256" key="2">
    <source>
        <dbReference type="ARBA" id="ARBA00005695"/>
    </source>
</evidence>
<dbReference type="GO" id="GO:0030288">
    <property type="term" value="C:outer membrane-bounded periplasmic space"/>
    <property type="evidence" value="ECO:0007669"/>
    <property type="project" value="UniProtKB-ARBA"/>
</dbReference>
<dbReference type="AlphaFoldDB" id="A0A1G5AUE3"/>
<name>A0A1G5AUE3_9HYPH</name>
<dbReference type="Pfam" id="PF00496">
    <property type="entry name" value="SBP_bac_5"/>
    <property type="match status" value="1"/>
</dbReference>
<keyword evidence="3" id="KW-0732">Signal</keyword>
<evidence type="ECO:0000256" key="1">
    <source>
        <dbReference type="ARBA" id="ARBA00004418"/>
    </source>
</evidence>
<comment type="similarity">
    <text evidence="2">Belongs to the bacterial solute-binding protein 5 family.</text>
</comment>
<dbReference type="CDD" id="cd08513">
    <property type="entry name" value="PBP2_thermophilic_Hb8_like"/>
    <property type="match status" value="1"/>
</dbReference>
<dbReference type="PANTHER" id="PTHR30290:SF38">
    <property type="entry name" value="D,D-DIPEPTIDE-BINDING PERIPLASMIC PROTEIN DDPA-RELATED"/>
    <property type="match status" value="1"/>
</dbReference>
<dbReference type="EMBL" id="FMVJ01000002">
    <property type="protein sequence ID" value="SCX81440.1"/>
    <property type="molecule type" value="Genomic_DNA"/>
</dbReference>
<dbReference type="GO" id="GO:0043190">
    <property type="term" value="C:ATP-binding cassette (ABC) transporter complex"/>
    <property type="evidence" value="ECO:0007669"/>
    <property type="project" value="InterPro"/>
</dbReference>
<dbReference type="PIRSF" id="PIRSF002741">
    <property type="entry name" value="MppA"/>
    <property type="match status" value="1"/>
</dbReference>
<dbReference type="Proteomes" id="UP000199569">
    <property type="component" value="Unassembled WGS sequence"/>
</dbReference>
<protein>
    <submittedName>
        <fullName evidence="5">Peptide/nickel transport system substrate-binding protein</fullName>
    </submittedName>
</protein>
<evidence type="ECO:0000313" key="6">
    <source>
        <dbReference type="Proteomes" id="UP000199569"/>
    </source>
</evidence>
<accession>A0A1G5AUE3</accession>
<dbReference type="GO" id="GO:1904680">
    <property type="term" value="F:peptide transmembrane transporter activity"/>
    <property type="evidence" value="ECO:0007669"/>
    <property type="project" value="TreeGrafter"/>
</dbReference>
<comment type="subcellular location">
    <subcellularLocation>
        <location evidence="1">Periplasm</location>
    </subcellularLocation>
</comment>
<gene>
    <name evidence="5" type="ORF">SAMN02927923_00027</name>
</gene>
<dbReference type="InterPro" id="IPR000914">
    <property type="entry name" value="SBP_5_dom"/>
</dbReference>
<dbReference type="STRING" id="549386.SAMN02927923_00027"/>
<dbReference type="SUPFAM" id="SSF53850">
    <property type="entry name" value="Periplasmic binding protein-like II"/>
    <property type="match status" value="1"/>
</dbReference>
<dbReference type="RefSeq" id="WP_210183579.1">
    <property type="nucleotide sequence ID" value="NZ_FMVJ01000002.1"/>
</dbReference>
<dbReference type="InterPro" id="IPR039424">
    <property type="entry name" value="SBP_5"/>
</dbReference>
<dbReference type="Gene3D" id="3.90.76.10">
    <property type="entry name" value="Dipeptide-binding Protein, Domain 1"/>
    <property type="match status" value="1"/>
</dbReference>
<sequence>MSDRFKGKSGFELAMPALRRRDFLSLSAAGIAASVGFGARAQSGTAVPPPPKAPKGQVVIGLSQEPKSFNPLMPGVEVDEVVWTSVFSSLWMAAPDGTLVPDLAVAVPSEENGGISEGGLAWTVKLREGVVWHDGAPFTAEDVKYSLELIMAPGFKSRTRVGHELVRDIVVKGPHEISWRMERAFAPYLAQLANTQIVPKHILSKAEDPNTAAFNGSPIGTGPFRWSERRPGDSITFVANERYHGDGPYLEGVVLKYIPDMTALYAQFRTGQVDFVPISGIPANYYEEATKLSGRKVAVAPSGNIEVIMPNLEHPAFTEKAVRQALYASMNKEAIVDALYYGVPKPTESYSPRESWAFNPNLPKHEYSIDKANKILDEAGWKRAGRGIREKNGKRLEFALSTTTGNALREQCQQLMMQDWQQIGVSIKINNMPGAVIWGDFYVRSQFECLLVGTAFRTGVDPDPAPRFASDAIPVKGGSGGNYMQWVNAEADKLMKEGQATFNQERRKEIYFKVQEIVREELPILPIFQYAPLEGIKDGLIGYQPNINQRQNAWNLGSWYWAR</sequence>
<dbReference type="GO" id="GO:0015833">
    <property type="term" value="P:peptide transport"/>
    <property type="evidence" value="ECO:0007669"/>
    <property type="project" value="TreeGrafter"/>
</dbReference>
<dbReference type="Gene3D" id="3.10.105.10">
    <property type="entry name" value="Dipeptide-binding Protein, Domain 3"/>
    <property type="match status" value="1"/>
</dbReference>
<feature type="domain" description="Solute-binding protein family 5" evidence="4">
    <location>
        <begin position="99"/>
        <end position="456"/>
    </location>
</feature>
<organism evidence="5 6">
    <name type="scientific">Microvirga guangxiensis</name>
    <dbReference type="NCBI Taxonomy" id="549386"/>
    <lineage>
        <taxon>Bacteria</taxon>
        <taxon>Pseudomonadati</taxon>
        <taxon>Pseudomonadota</taxon>
        <taxon>Alphaproteobacteria</taxon>
        <taxon>Hyphomicrobiales</taxon>
        <taxon>Methylobacteriaceae</taxon>
        <taxon>Microvirga</taxon>
    </lineage>
</organism>
<dbReference type="PROSITE" id="PS51318">
    <property type="entry name" value="TAT"/>
    <property type="match status" value="1"/>
</dbReference>
<evidence type="ECO:0000259" key="4">
    <source>
        <dbReference type="Pfam" id="PF00496"/>
    </source>
</evidence>
<dbReference type="Gene3D" id="3.40.190.10">
    <property type="entry name" value="Periplasmic binding protein-like II"/>
    <property type="match status" value="1"/>
</dbReference>
<reference evidence="5 6" key="1">
    <citation type="submission" date="2016-10" db="EMBL/GenBank/DDBJ databases">
        <authorList>
            <person name="de Groot N.N."/>
        </authorList>
    </citation>
    <scope>NUCLEOTIDE SEQUENCE [LARGE SCALE GENOMIC DNA]</scope>
    <source>
        <strain evidence="5 6">CGMCC 1.7666</strain>
    </source>
</reference>